<dbReference type="EMBL" id="JAFJMO010000002">
    <property type="protein sequence ID" value="KAJ8285147.1"/>
    <property type="molecule type" value="Genomic_DNA"/>
</dbReference>
<gene>
    <name evidence="1" type="ORF">COCON_G00039970</name>
</gene>
<organism evidence="1 2">
    <name type="scientific">Conger conger</name>
    <name type="common">Conger eel</name>
    <name type="synonym">Muraena conger</name>
    <dbReference type="NCBI Taxonomy" id="82655"/>
    <lineage>
        <taxon>Eukaryota</taxon>
        <taxon>Metazoa</taxon>
        <taxon>Chordata</taxon>
        <taxon>Craniata</taxon>
        <taxon>Vertebrata</taxon>
        <taxon>Euteleostomi</taxon>
        <taxon>Actinopterygii</taxon>
        <taxon>Neopterygii</taxon>
        <taxon>Teleostei</taxon>
        <taxon>Anguilliformes</taxon>
        <taxon>Congridae</taxon>
        <taxon>Conger</taxon>
    </lineage>
</organism>
<keyword evidence="2" id="KW-1185">Reference proteome</keyword>
<protein>
    <submittedName>
        <fullName evidence="1">Uncharacterized protein</fullName>
    </submittedName>
</protein>
<dbReference type="AlphaFoldDB" id="A0A9Q1I679"/>
<evidence type="ECO:0000313" key="1">
    <source>
        <dbReference type="EMBL" id="KAJ8285147.1"/>
    </source>
</evidence>
<dbReference type="SUPFAM" id="SSF57716">
    <property type="entry name" value="Glucocorticoid receptor-like (DNA-binding domain)"/>
    <property type="match status" value="1"/>
</dbReference>
<accession>A0A9Q1I679</accession>
<reference evidence="1" key="1">
    <citation type="journal article" date="2023" name="Science">
        <title>Genome structures resolve the early diversification of teleost fishes.</title>
        <authorList>
            <person name="Parey E."/>
            <person name="Louis A."/>
            <person name="Montfort J."/>
            <person name="Bouchez O."/>
            <person name="Roques C."/>
            <person name="Iampietro C."/>
            <person name="Lluch J."/>
            <person name="Castinel A."/>
            <person name="Donnadieu C."/>
            <person name="Desvignes T."/>
            <person name="Floi Bucao C."/>
            <person name="Jouanno E."/>
            <person name="Wen M."/>
            <person name="Mejri S."/>
            <person name="Dirks R."/>
            <person name="Jansen H."/>
            <person name="Henkel C."/>
            <person name="Chen W.J."/>
            <person name="Zahm M."/>
            <person name="Cabau C."/>
            <person name="Klopp C."/>
            <person name="Thompson A.W."/>
            <person name="Robinson-Rechavi M."/>
            <person name="Braasch I."/>
            <person name="Lecointre G."/>
            <person name="Bobe J."/>
            <person name="Postlethwait J.H."/>
            <person name="Berthelot C."/>
            <person name="Roest Crollius H."/>
            <person name="Guiguen Y."/>
        </authorList>
    </citation>
    <scope>NUCLEOTIDE SEQUENCE</scope>
    <source>
        <strain evidence="1">Concon-B</strain>
    </source>
</reference>
<dbReference type="Proteomes" id="UP001152803">
    <property type="component" value="Unassembled WGS sequence"/>
</dbReference>
<evidence type="ECO:0000313" key="2">
    <source>
        <dbReference type="Proteomes" id="UP001152803"/>
    </source>
</evidence>
<comment type="caution">
    <text evidence="1">The sequence shown here is derived from an EMBL/GenBank/DDBJ whole genome shotgun (WGS) entry which is preliminary data.</text>
</comment>
<sequence length="100" mass="11413">MTSPGAKYFLRKDMQNLLRRRWDPITPEKEHEGTPYCHKPCYATLFGPKACEHSHSPDTGPDRYTKDLKLEVVMRLEATMNQARAKGAPISRGKIGEKVQ</sequence>
<proteinExistence type="predicted"/>
<name>A0A9Q1I679_CONCO</name>